<feature type="transmembrane region" description="Helical" evidence="11">
    <location>
        <begin position="223"/>
        <end position="245"/>
    </location>
</feature>
<feature type="transmembrane region" description="Helical" evidence="11">
    <location>
        <begin position="358"/>
        <end position="381"/>
    </location>
</feature>
<dbReference type="GO" id="GO:0005886">
    <property type="term" value="C:plasma membrane"/>
    <property type="evidence" value="ECO:0007669"/>
    <property type="project" value="UniProtKB-SubCell"/>
</dbReference>
<evidence type="ECO:0000256" key="5">
    <source>
        <dbReference type="ARBA" id="ARBA00023040"/>
    </source>
</evidence>
<feature type="transmembrane region" description="Helical" evidence="11">
    <location>
        <begin position="35"/>
        <end position="53"/>
    </location>
</feature>
<feature type="transmembrane region" description="Helical" evidence="11">
    <location>
        <begin position="151"/>
        <end position="170"/>
    </location>
</feature>
<reference evidence="14" key="1">
    <citation type="submission" date="2022-10" db="EMBL/GenBank/DDBJ databases">
        <title>Genome assembly of Pristionchus species.</title>
        <authorList>
            <person name="Yoshida K."/>
            <person name="Sommer R.J."/>
        </authorList>
    </citation>
    <scope>NUCLEOTIDE SEQUENCE [LARGE SCALE GENOMIC DNA]</scope>
    <source>
        <strain evidence="14">RS5460</strain>
    </source>
</reference>
<keyword evidence="7 9" id="KW-0675">Receptor</keyword>
<proteinExistence type="inferred from homology"/>
<evidence type="ECO:0000313" key="13">
    <source>
        <dbReference type="EMBL" id="GMR48621.1"/>
    </source>
</evidence>
<evidence type="ECO:0000256" key="2">
    <source>
        <dbReference type="ARBA" id="ARBA00022475"/>
    </source>
</evidence>
<keyword evidence="4 11" id="KW-1133">Transmembrane helix</keyword>
<comment type="subcellular location">
    <subcellularLocation>
        <location evidence="1">Cell membrane</location>
        <topology evidence="1">Multi-pass membrane protein</topology>
    </subcellularLocation>
</comment>
<evidence type="ECO:0000313" key="14">
    <source>
        <dbReference type="Proteomes" id="UP001328107"/>
    </source>
</evidence>
<evidence type="ECO:0000259" key="12">
    <source>
        <dbReference type="PROSITE" id="PS50262"/>
    </source>
</evidence>
<dbReference type="Gene3D" id="1.20.1070.10">
    <property type="entry name" value="Rhodopsin 7-helix transmembrane proteins"/>
    <property type="match status" value="1"/>
</dbReference>
<dbReference type="EMBL" id="BTRK01000004">
    <property type="protein sequence ID" value="GMR48621.1"/>
    <property type="molecule type" value="Genomic_DNA"/>
</dbReference>
<dbReference type="PANTHER" id="PTHR24230">
    <property type="entry name" value="G-PROTEIN COUPLED RECEPTOR"/>
    <property type="match status" value="1"/>
</dbReference>
<feature type="domain" description="G-protein coupled receptors family 1 profile" evidence="12">
    <location>
        <begin position="45"/>
        <end position="411"/>
    </location>
</feature>
<name>A0AAN5CQ62_9BILA</name>
<keyword evidence="8 9" id="KW-0807">Transducer</keyword>
<evidence type="ECO:0000256" key="11">
    <source>
        <dbReference type="SAM" id="Phobius"/>
    </source>
</evidence>
<dbReference type="PRINTS" id="PR00237">
    <property type="entry name" value="GPCRRHODOPSN"/>
</dbReference>
<keyword evidence="5 9" id="KW-0297">G-protein coupled receptor</keyword>
<evidence type="ECO:0000256" key="4">
    <source>
        <dbReference type="ARBA" id="ARBA00022989"/>
    </source>
</evidence>
<dbReference type="GO" id="GO:0008528">
    <property type="term" value="F:G protein-coupled peptide receptor activity"/>
    <property type="evidence" value="ECO:0007669"/>
    <property type="project" value="TreeGrafter"/>
</dbReference>
<dbReference type="Pfam" id="PF00001">
    <property type="entry name" value="7tm_1"/>
    <property type="match status" value="1"/>
</dbReference>
<feature type="transmembrane region" description="Helical" evidence="11">
    <location>
        <begin position="393"/>
        <end position="414"/>
    </location>
</feature>
<protein>
    <recommendedName>
        <fullName evidence="12">G-protein coupled receptors family 1 profile domain-containing protein</fullName>
    </recommendedName>
</protein>
<dbReference type="InterPro" id="IPR000276">
    <property type="entry name" value="GPCR_Rhodpsn"/>
</dbReference>
<dbReference type="GO" id="GO:0007218">
    <property type="term" value="P:neuropeptide signaling pathway"/>
    <property type="evidence" value="ECO:0007669"/>
    <property type="project" value="TreeGrafter"/>
</dbReference>
<accession>A0AAN5CQ62</accession>
<dbReference type="PROSITE" id="PS00237">
    <property type="entry name" value="G_PROTEIN_RECEP_F1_1"/>
    <property type="match status" value="1"/>
</dbReference>
<sequence>MLLDDPDNTSTTVIEDLAASYGQPPEPITSDYLEMGMLVFLFALGAPLNLAAFTQLSERGVHTRLDLLKQHLNYSDLLVIFLYVPSRSLWLLTYDWRGGNLLCKLVKFGQSVSFQASSNVIVCIALDRFLSIASTSHGIPMKAQRRTKMMLSIAWLLALVSSSPQLYVWSDYLAFPEIGWSQCLQMWDIARGDPQFAALHNIALQPSDEMDYETLYSFMHVTLVFWFPVAIIMICYLIVLSWVWLNSQPSTCSSRLSLRITASSKGRNTSLAATETLETALGKDWKQSTAEESLAYNKPRIVITNSRDECTHPLTDRDTAQGNGQRQSASSIQGPREHYVNSQSYHARLTRSRAIRTSFLLIAAYIICWLPYNSLSAIRLISPEFGINYVNKLYWLHGLVVLNSVVNPYLYGLFGPIFWRPLRGRADC</sequence>
<comment type="similarity">
    <text evidence="9">Belongs to the G-protein coupled receptor 1 family.</text>
</comment>
<evidence type="ECO:0000256" key="9">
    <source>
        <dbReference type="RuleBase" id="RU000688"/>
    </source>
</evidence>
<dbReference type="Proteomes" id="UP001328107">
    <property type="component" value="Unassembled WGS sequence"/>
</dbReference>
<dbReference type="SUPFAM" id="SSF81321">
    <property type="entry name" value="Family A G protein-coupled receptor-like"/>
    <property type="match status" value="1"/>
</dbReference>
<evidence type="ECO:0000256" key="1">
    <source>
        <dbReference type="ARBA" id="ARBA00004651"/>
    </source>
</evidence>
<feature type="compositionally biased region" description="Polar residues" evidence="10">
    <location>
        <begin position="320"/>
        <end position="333"/>
    </location>
</feature>
<keyword evidence="3 9" id="KW-0812">Transmembrane</keyword>
<evidence type="ECO:0000256" key="7">
    <source>
        <dbReference type="ARBA" id="ARBA00023170"/>
    </source>
</evidence>
<evidence type="ECO:0000256" key="10">
    <source>
        <dbReference type="SAM" id="MobiDB-lite"/>
    </source>
</evidence>
<dbReference type="PROSITE" id="PS50262">
    <property type="entry name" value="G_PROTEIN_RECEP_F1_2"/>
    <property type="match status" value="1"/>
</dbReference>
<dbReference type="InterPro" id="IPR017452">
    <property type="entry name" value="GPCR_Rhodpsn_7TM"/>
</dbReference>
<evidence type="ECO:0000256" key="8">
    <source>
        <dbReference type="ARBA" id="ARBA00023224"/>
    </source>
</evidence>
<organism evidence="13 14">
    <name type="scientific">Pristionchus mayeri</name>
    <dbReference type="NCBI Taxonomy" id="1317129"/>
    <lineage>
        <taxon>Eukaryota</taxon>
        <taxon>Metazoa</taxon>
        <taxon>Ecdysozoa</taxon>
        <taxon>Nematoda</taxon>
        <taxon>Chromadorea</taxon>
        <taxon>Rhabditida</taxon>
        <taxon>Rhabditina</taxon>
        <taxon>Diplogasteromorpha</taxon>
        <taxon>Diplogasteroidea</taxon>
        <taxon>Neodiplogasteridae</taxon>
        <taxon>Pristionchus</taxon>
    </lineage>
</organism>
<dbReference type="AlphaFoldDB" id="A0AAN5CQ62"/>
<evidence type="ECO:0000256" key="3">
    <source>
        <dbReference type="ARBA" id="ARBA00022692"/>
    </source>
</evidence>
<keyword evidence="14" id="KW-1185">Reference proteome</keyword>
<gene>
    <name evidence="13" type="ORF">PMAYCL1PPCAC_18816</name>
</gene>
<dbReference type="PANTHER" id="PTHR24230:SF120">
    <property type="entry name" value="G-PROTEIN COUPLED RECEPTOR DAF-38"/>
    <property type="match status" value="1"/>
</dbReference>
<comment type="caution">
    <text evidence="13">The sequence shown here is derived from an EMBL/GenBank/DDBJ whole genome shotgun (WGS) entry which is preliminary data.</text>
</comment>
<feature type="region of interest" description="Disordered" evidence="10">
    <location>
        <begin position="313"/>
        <end position="336"/>
    </location>
</feature>
<evidence type="ECO:0000256" key="6">
    <source>
        <dbReference type="ARBA" id="ARBA00023136"/>
    </source>
</evidence>
<keyword evidence="2" id="KW-1003">Cell membrane</keyword>
<keyword evidence="6 11" id="KW-0472">Membrane</keyword>